<proteinExistence type="predicted"/>
<protein>
    <submittedName>
        <fullName evidence="9">Paraquat-inducible protein B</fullName>
    </submittedName>
</protein>
<keyword evidence="5 7" id="KW-1133">Transmembrane helix</keyword>
<dbReference type="Pfam" id="PF02470">
    <property type="entry name" value="MlaD"/>
    <property type="match status" value="3"/>
</dbReference>
<dbReference type="EMBL" id="JOJP01000001">
    <property type="protein sequence ID" value="KEI70034.1"/>
    <property type="molecule type" value="Genomic_DNA"/>
</dbReference>
<evidence type="ECO:0000259" key="8">
    <source>
        <dbReference type="Pfam" id="PF02470"/>
    </source>
</evidence>
<comment type="subcellular location">
    <subcellularLocation>
        <location evidence="1">Cell inner membrane</location>
    </subcellularLocation>
</comment>
<organism evidence="9 10">
    <name type="scientific">Endozoicomonas elysicola</name>
    <dbReference type="NCBI Taxonomy" id="305900"/>
    <lineage>
        <taxon>Bacteria</taxon>
        <taxon>Pseudomonadati</taxon>
        <taxon>Pseudomonadota</taxon>
        <taxon>Gammaproteobacteria</taxon>
        <taxon>Oceanospirillales</taxon>
        <taxon>Endozoicomonadaceae</taxon>
        <taxon>Endozoicomonas</taxon>
    </lineage>
</organism>
<feature type="domain" description="Mce/MlaD" evidence="8">
    <location>
        <begin position="157"/>
        <end position="219"/>
    </location>
</feature>
<gene>
    <name evidence="9" type="ORF">GV64_04080</name>
</gene>
<keyword evidence="3" id="KW-0997">Cell inner membrane</keyword>
<name>A0A081K7A8_9GAMM</name>
<feature type="domain" description="Mce/MlaD" evidence="8">
    <location>
        <begin position="42"/>
        <end position="133"/>
    </location>
</feature>
<evidence type="ECO:0000313" key="9">
    <source>
        <dbReference type="EMBL" id="KEI70034.1"/>
    </source>
</evidence>
<sequence>MDEQKTTATVSPDRHFSPVWIIPIVSLIVAGWMVYQYMSQQGPEIHLTVQTAEGVVPDKTLVKVRSVKVGMVTAVKLSKDYSQIDLTVRMDSGTDRMLRKDSEFWLVKPRIGTEGVTGLETLLSGPYIELEPGDSKEKRSEFVMLSAPPIAGPDIKGIRVILVTSEAGKLAIGDPVMFEGYVVGRVEKTGFDVDKHQATYQLFIFQPYSGLLRTRSRFWLNSGMDINLNAQGFSINFASLETLISGGVTFAVPEGSPEGERINGEMPEFELYDNLQDVRANMYEKLIPYAMLFADSVRGLSPGAPVEYRGIRIGTVKQVPFVLSGKASVATMKIPVLVNIELERIDHLASSRETIDQLEQSFADAFKNGLRASLKTANFLSGSLYIDIDFYPDEVHASKPDAVRTYYGYNVFPTIEGEFVLLQHQIEHILTKLEKLPVDKTVDYLNQSLVRLDGAGQQLQKTLKDVDGLLAQKETQQLPQTAHRTLTDLRSILKGFSPDSTNYAEIGQVLLRINQALGQLDPLLKTLNEQPDALIFGTKGAADPVPVKGINP</sequence>
<evidence type="ECO:0000256" key="6">
    <source>
        <dbReference type="ARBA" id="ARBA00023136"/>
    </source>
</evidence>
<evidence type="ECO:0000256" key="2">
    <source>
        <dbReference type="ARBA" id="ARBA00022475"/>
    </source>
</evidence>
<accession>A0A081K7A8</accession>
<feature type="domain" description="Mce/MlaD" evidence="8">
    <location>
        <begin position="291"/>
        <end position="390"/>
    </location>
</feature>
<reference evidence="9 10" key="1">
    <citation type="submission" date="2014-06" db="EMBL/GenBank/DDBJ databases">
        <title>Whole Genome Sequences of Three Symbiotic Endozoicomonas Bacteria.</title>
        <authorList>
            <person name="Neave M.J."/>
            <person name="Apprill A."/>
            <person name="Voolstra C.R."/>
        </authorList>
    </citation>
    <scope>NUCLEOTIDE SEQUENCE [LARGE SCALE GENOMIC DNA]</scope>
    <source>
        <strain evidence="9 10">DSM 22380</strain>
    </source>
</reference>
<dbReference type="GO" id="GO:0005886">
    <property type="term" value="C:plasma membrane"/>
    <property type="evidence" value="ECO:0007669"/>
    <property type="project" value="UniProtKB-SubCell"/>
</dbReference>
<evidence type="ECO:0000256" key="7">
    <source>
        <dbReference type="SAM" id="Phobius"/>
    </source>
</evidence>
<dbReference type="InterPro" id="IPR003399">
    <property type="entry name" value="Mce/MlaD"/>
</dbReference>
<evidence type="ECO:0000256" key="1">
    <source>
        <dbReference type="ARBA" id="ARBA00004533"/>
    </source>
</evidence>
<keyword evidence="6 7" id="KW-0472">Membrane</keyword>
<dbReference type="RefSeq" id="WP_020584236.1">
    <property type="nucleotide sequence ID" value="NZ_JOJP01000001.1"/>
</dbReference>
<dbReference type="InterPro" id="IPR051800">
    <property type="entry name" value="PqiA-PqiB_transport"/>
</dbReference>
<dbReference type="Proteomes" id="UP000027997">
    <property type="component" value="Unassembled WGS sequence"/>
</dbReference>
<dbReference type="PANTHER" id="PTHR30462">
    <property type="entry name" value="INTERMEMBRANE TRANSPORT PROTEIN PQIB-RELATED"/>
    <property type="match status" value="1"/>
</dbReference>
<keyword evidence="2" id="KW-1003">Cell membrane</keyword>
<evidence type="ECO:0000313" key="10">
    <source>
        <dbReference type="Proteomes" id="UP000027997"/>
    </source>
</evidence>
<evidence type="ECO:0000256" key="3">
    <source>
        <dbReference type="ARBA" id="ARBA00022519"/>
    </source>
</evidence>
<dbReference type="AlphaFoldDB" id="A0A081K7A8"/>
<dbReference type="STRING" id="305900.GV64_04080"/>
<evidence type="ECO:0000256" key="4">
    <source>
        <dbReference type="ARBA" id="ARBA00022692"/>
    </source>
</evidence>
<feature type="transmembrane region" description="Helical" evidence="7">
    <location>
        <begin position="20"/>
        <end position="38"/>
    </location>
</feature>
<dbReference type="PANTHER" id="PTHR30462:SF2">
    <property type="entry name" value="INTERMEMBRANE TRANSPORT PROTEIN PQIB"/>
    <property type="match status" value="1"/>
</dbReference>
<dbReference type="eggNOG" id="COG3008">
    <property type="taxonomic scope" value="Bacteria"/>
</dbReference>
<dbReference type="NCBIfam" id="NF008070">
    <property type="entry name" value="PRK10807.1"/>
    <property type="match status" value="1"/>
</dbReference>
<evidence type="ECO:0000256" key="5">
    <source>
        <dbReference type="ARBA" id="ARBA00022989"/>
    </source>
</evidence>
<keyword evidence="10" id="KW-1185">Reference proteome</keyword>
<dbReference type="eggNOG" id="COG1463">
    <property type="taxonomic scope" value="Bacteria"/>
</dbReference>
<comment type="caution">
    <text evidence="9">The sequence shown here is derived from an EMBL/GenBank/DDBJ whole genome shotgun (WGS) entry which is preliminary data.</text>
</comment>
<keyword evidence="4 7" id="KW-0812">Transmembrane</keyword>